<organism evidence="1 2">
    <name type="scientific">Cedecea neteri</name>
    <dbReference type="NCBI Taxonomy" id="158822"/>
    <lineage>
        <taxon>Bacteria</taxon>
        <taxon>Pseudomonadati</taxon>
        <taxon>Pseudomonadota</taxon>
        <taxon>Gammaproteobacteria</taxon>
        <taxon>Enterobacterales</taxon>
        <taxon>Enterobacteriaceae</taxon>
        <taxon>Cedecea</taxon>
    </lineage>
</organism>
<proteinExistence type="predicted"/>
<evidence type="ECO:0000313" key="2">
    <source>
        <dbReference type="Proteomes" id="UP000029481"/>
    </source>
</evidence>
<dbReference type="CDD" id="cd11537">
    <property type="entry name" value="NTP-PPase_RS21-C6_like"/>
    <property type="match status" value="1"/>
</dbReference>
<keyword evidence="2" id="KW-1185">Reference proteome</keyword>
<keyword evidence="1" id="KW-0378">Hydrolase</keyword>
<reference evidence="1 2" key="1">
    <citation type="submission" date="2014-09" db="EMBL/GenBank/DDBJ databases">
        <title>Cedecea neteri SSMD04 Genome Sequencing.</title>
        <authorList>
            <person name="Tan J.-Y."/>
        </authorList>
    </citation>
    <scope>NUCLEOTIDE SEQUENCE [LARGE SCALE GENOMIC DNA]</scope>
    <source>
        <strain evidence="1 2">SSMD04</strain>
    </source>
</reference>
<accession>A0A089RA32</accession>
<dbReference type="SUPFAM" id="SSF101386">
    <property type="entry name" value="all-alpha NTP pyrophosphatases"/>
    <property type="match status" value="1"/>
</dbReference>
<dbReference type="PANTHER" id="PTHR46523:SF1">
    <property type="entry name" value="DCTP PYROPHOSPHATASE 1"/>
    <property type="match status" value="1"/>
</dbReference>
<gene>
    <name evidence="1" type="ORF">JT31_01890</name>
</gene>
<dbReference type="OrthoDB" id="9791898at2"/>
<dbReference type="PANTHER" id="PTHR46523">
    <property type="entry name" value="DCTP PYROPHOSPHATASE 1"/>
    <property type="match status" value="1"/>
</dbReference>
<dbReference type="KEGG" id="cnt:JT31_01890"/>
<dbReference type="EMBL" id="CP009451">
    <property type="protein sequence ID" value="AIR03415.1"/>
    <property type="molecule type" value="Genomic_DNA"/>
</dbReference>
<dbReference type="Pfam" id="PF12643">
    <property type="entry name" value="MazG-like"/>
    <property type="match status" value="1"/>
</dbReference>
<dbReference type="Proteomes" id="UP000029481">
    <property type="component" value="Chromosome"/>
</dbReference>
<protein>
    <submittedName>
        <fullName evidence="1">Nucleotide pyrophosphohydrolase</fullName>
    </submittedName>
</protein>
<dbReference type="PIRSF" id="PIRSF029826">
    <property type="entry name" value="UCP029826_pph"/>
    <property type="match status" value="1"/>
</dbReference>
<dbReference type="Gene3D" id="1.10.287.1080">
    <property type="entry name" value="MazG-like"/>
    <property type="match status" value="1"/>
</dbReference>
<sequence>MKSKELYQLQNDLAEFAAARDWDKFHSPKNLSMAMSVEAGELVEIFQWLTDDESRNLSKKQQSRAEEEVADVFLYLLRIADKLNVDLIEVARVKLASNAEKYPINLSCGNAKKYTEL</sequence>
<dbReference type="GO" id="GO:0047429">
    <property type="term" value="F:nucleoside triphosphate diphosphatase activity"/>
    <property type="evidence" value="ECO:0007669"/>
    <property type="project" value="InterPro"/>
</dbReference>
<evidence type="ECO:0000313" key="1">
    <source>
        <dbReference type="EMBL" id="AIR03415.1"/>
    </source>
</evidence>
<dbReference type="GO" id="GO:0009143">
    <property type="term" value="P:nucleoside triphosphate catabolic process"/>
    <property type="evidence" value="ECO:0007669"/>
    <property type="project" value="InterPro"/>
</dbReference>
<dbReference type="AlphaFoldDB" id="A0A089RA32"/>
<dbReference type="InterPro" id="IPR025984">
    <property type="entry name" value="DCTPP"/>
</dbReference>
<name>A0A089RA32_9ENTR</name>
<dbReference type="RefSeq" id="WP_038472682.1">
    <property type="nucleotide sequence ID" value="NZ_CP009451.1"/>
</dbReference>
<dbReference type="InterPro" id="IPR052555">
    <property type="entry name" value="dCTP_Pyrophosphatase"/>
</dbReference>